<reference evidence="4 5" key="1">
    <citation type="submission" date="2021-12" db="EMBL/GenBank/DDBJ databases">
        <title>Siccirubricoccus leaddurans sp. nov., a high concentration Zn2+ tolerance bacterium.</title>
        <authorList>
            <person name="Cao Y."/>
        </authorList>
    </citation>
    <scope>NUCLEOTIDE SEQUENCE [LARGE SCALE GENOMIC DNA]</scope>
    <source>
        <strain evidence="4 5">KC 17139</strain>
    </source>
</reference>
<organism evidence="4 5">
    <name type="scientific">Siccirubricoccus soli</name>
    <dbReference type="NCBI Taxonomy" id="2899147"/>
    <lineage>
        <taxon>Bacteria</taxon>
        <taxon>Pseudomonadati</taxon>
        <taxon>Pseudomonadota</taxon>
        <taxon>Alphaproteobacteria</taxon>
        <taxon>Acetobacterales</taxon>
        <taxon>Roseomonadaceae</taxon>
        <taxon>Siccirubricoccus</taxon>
    </lineage>
</organism>
<gene>
    <name evidence="4" type="ORF">JYK14_06480</name>
</gene>
<comment type="caution">
    <text evidence="4">The sequence shown here is derived from an EMBL/GenBank/DDBJ whole genome shotgun (WGS) entry which is preliminary data.</text>
</comment>
<evidence type="ECO:0000256" key="2">
    <source>
        <dbReference type="ARBA" id="ARBA00023004"/>
    </source>
</evidence>
<sequence>MTQSAKLRHRIASLLAVGLRKATDGSDPSPTTGAREVYYLYVDKDRSGLILKAADQRALEREHRPRLVAADLRGRRLRRVTLSDLRALTVLRDIEDEEFLRELHGAVADFIPIRNSTDAPYWGVLSYRAARPDIDVRDFPLSTVSAAIKRNVKVGVSYSDSQEPSVSCSIDDYIGVGGSILDEADLRLISFWQSGRMARNAGAPPGQKLKENSLRSLAYARAAEKMVIGYYQQLGTYSVRDVSIEQVGSGDHLWKSGDVEVDGALLDVKNALSYRARVRHVYVPKFKRDRNQDVAIAGVITRITKKDSSEKAQQIFLGTVTMAKLATVRRAINSLAGRTQEVAIEFHDNSLPPWVFEIEEAAIDYETLLDWSLIFALQPTTTLAIAIACGRERTTATYHQLNLGQREAVDLLADATRTAGYSKATIGLFAISEFIARCVRGEDAAAFIRLLRKLLVMEDFEKDHLVKDISSETGFRDEDLKYEIRIKLEGSSSGGLVDPVGSLDALLKLLGQCAEGIQRSGIRFVHFDVPHPYIMLGKAESDAMLTIFAYCGGRLGSGAPCNNFPLVIAQHPNCDECGKLICDHCDFCSERCPRYHSNQEDEEHLLPRRGIGDAPPRKINFQLKQRRLACDDGLPSARPRIKPRSDF</sequence>
<proteinExistence type="predicted"/>
<evidence type="ECO:0000256" key="1">
    <source>
        <dbReference type="ARBA" id="ARBA00022723"/>
    </source>
</evidence>
<name>A0ABT1D1L9_9PROT</name>
<protein>
    <recommendedName>
        <fullName evidence="6">C2H2-type domain-containing protein</fullName>
    </recommendedName>
</protein>
<dbReference type="Proteomes" id="UP001523392">
    <property type="component" value="Unassembled WGS sequence"/>
</dbReference>
<dbReference type="RefSeq" id="WP_252952437.1">
    <property type="nucleotide sequence ID" value="NZ_JAFIRR010000034.1"/>
</dbReference>
<dbReference type="EMBL" id="JAFIRR010000034">
    <property type="protein sequence ID" value="MCO6415822.1"/>
    <property type="molecule type" value="Genomic_DNA"/>
</dbReference>
<dbReference type="InterPro" id="IPR017900">
    <property type="entry name" value="4Fe4S_Fe_S_CS"/>
</dbReference>
<evidence type="ECO:0000256" key="3">
    <source>
        <dbReference type="ARBA" id="ARBA00023014"/>
    </source>
</evidence>
<dbReference type="PROSITE" id="PS00198">
    <property type="entry name" value="4FE4S_FER_1"/>
    <property type="match status" value="1"/>
</dbReference>
<accession>A0ABT1D1L9</accession>
<keyword evidence="3" id="KW-0411">Iron-sulfur</keyword>
<evidence type="ECO:0000313" key="5">
    <source>
        <dbReference type="Proteomes" id="UP001523392"/>
    </source>
</evidence>
<keyword evidence="5" id="KW-1185">Reference proteome</keyword>
<evidence type="ECO:0000313" key="4">
    <source>
        <dbReference type="EMBL" id="MCO6415822.1"/>
    </source>
</evidence>
<keyword evidence="2" id="KW-0408">Iron</keyword>
<keyword evidence="1" id="KW-0479">Metal-binding</keyword>
<evidence type="ECO:0008006" key="6">
    <source>
        <dbReference type="Google" id="ProtNLM"/>
    </source>
</evidence>